<keyword evidence="3 9" id="KW-0645">Protease</keyword>
<dbReference type="AlphaFoldDB" id="A0A0C3C1Z8"/>
<dbReference type="GO" id="GO:0046872">
    <property type="term" value="F:metal ion binding"/>
    <property type="evidence" value="ECO:0007669"/>
    <property type="project" value="UniProtKB-KW"/>
</dbReference>
<dbReference type="GO" id="GO:0008235">
    <property type="term" value="F:metalloexopeptidase activity"/>
    <property type="evidence" value="ECO:0007669"/>
    <property type="project" value="InterPro"/>
</dbReference>
<evidence type="ECO:0000313" key="11">
    <source>
        <dbReference type="EMBL" id="KIM38304.1"/>
    </source>
</evidence>
<reference evidence="11 12" key="1">
    <citation type="submission" date="2014-04" db="EMBL/GenBank/DDBJ databases">
        <authorList>
            <consortium name="DOE Joint Genome Institute"/>
            <person name="Kuo A."/>
            <person name="Gay G."/>
            <person name="Dore J."/>
            <person name="Kohler A."/>
            <person name="Nagy L.G."/>
            <person name="Floudas D."/>
            <person name="Copeland A."/>
            <person name="Barry K.W."/>
            <person name="Cichocki N."/>
            <person name="Veneault-Fourrey C."/>
            <person name="LaButti K."/>
            <person name="Lindquist E.A."/>
            <person name="Lipzen A."/>
            <person name="Lundell T."/>
            <person name="Morin E."/>
            <person name="Murat C."/>
            <person name="Sun H."/>
            <person name="Tunlid A."/>
            <person name="Henrissat B."/>
            <person name="Grigoriev I.V."/>
            <person name="Hibbett D.S."/>
            <person name="Martin F."/>
            <person name="Nordberg H.P."/>
            <person name="Cantor M.N."/>
            <person name="Hua S.X."/>
        </authorList>
    </citation>
    <scope>NUCLEOTIDE SEQUENCE [LARGE SCALE GENOMIC DNA]</scope>
    <source>
        <strain evidence="12">h7</strain>
    </source>
</reference>
<dbReference type="GO" id="GO:0004177">
    <property type="term" value="F:aminopeptidase activity"/>
    <property type="evidence" value="ECO:0007669"/>
    <property type="project" value="UniProtKB-KW"/>
</dbReference>
<feature type="domain" description="Peptidase M28" evidence="10">
    <location>
        <begin position="172"/>
        <end position="242"/>
    </location>
</feature>
<proteinExistence type="inferred from homology"/>
<name>A0A0C3C1Z8_HEBCY</name>
<dbReference type="GO" id="GO:0006508">
    <property type="term" value="P:proteolysis"/>
    <property type="evidence" value="ECO:0007669"/>
    <property type="project" value="UniProtKB-KW"/>
</dbReference>
<evidence type="ECO:0000256" key="5">
    <source>
        <dbReference type="ARBA" id="ARBA00022729"/>
    </source>
</evidence>
<dbReference type="Proteomes" id="UP000053424">
    <property type="component" value="Unassembled WGS sequence"/>
</dbReference>
<dbReference type="Gene3D" id="3.40.630.10">
    <property type="entry name" value="Zn peptidases"/>
    <property type="match status" value="1"/>
</dbReference>
<evidence type="ECO:0000256" key="4">
    <source>
        <dbReference type="ARBA" id="ARBA00022723"/>
    </source>
</evidence>
<organism evidence="11 12">
    <name type="scientific">Hebeloma cylindrosporum</name>
    <dbReference type="NCBI Taxonomy" id="76867"/>
    <lineage>
        <taxon>Eukaryota</taxon>
        <taxon>Fungi</taxon>
        <taxon>Dikarya</taxon>
        <taxon>Basidiomycota</taxon>
        <taxon>Agaricomycotina</taxon>
        <taxon>Agaricomycetes</taxon>
        <taxon>Agaricomycetidae</taxon>
        <taxon>Agaricales</taxon>
        <taxon>Agaricineae</taxon>
        <taxon>Hymenogastraceae</taxon>
        <taxon>Hebeloma</taxon>
    </lineage>
</organism>
<keyword evidence="2" id="KW-0031">Aminopeptidase</keyword>
<comment type="cofactor">
    <cofactor evidence="1">
        <name>Zn(2+)</name>
        <dbReference type="ChEBI" id="CHEBI:29105"/>
    </cofactor>
</comment>
<reference evidence="12" key="2">
    <citation type="submission" date="2015-01" db="EMBL/GenBank/DDBJ databases">
        <title>Evolutionary Origins and Diversification of the Mycorrhizal Mutualists.</title>
        <authorList>
            <consortium name="DOE Joint Genome Institute"/>
            <consortium name="Mycorrhizal Genomics Consortium"/>
            <person name="Kohler A."/>
            <person name="Kuo A."/>
            <person name="Nagy L.G."/>
            <person name="Floudas D."/>
            <person name="Copeland A."/>
            <person name="Barry K.W."/>
            <person name="Cichocki N."/>
            <person name="Veneault-Fourrey C."/>
            <person name="LaButti K."/>
            <person name="Lindquist E.A."/>
            <person name="Lipzen A."/>
            <person name="Lundell T."/>
            <person name="Morin E."/>
            <person name="Murat C."/>
            <person name="Riley R."/>
            <person name="Ohm R."/>
            <person name="Sun H."/>
            <person name="Tunlid A."/>
            <person name="Henrissat B."/>
            <person name="Grigoriev I.V."/>
            <person name="Hibbett D.S."/>
            <person name="Martin F."/>
        </authorList>
    </citation>
    <scope>NUCLEOTIDE SEQUENCE [LARGE SCALE GENOMIC DNA]</scope>
    <source>
        <strain evidence="12">h7</strain>
    </source>
</reference>
<evidence type="ECO:0000256" key="8">
    <source>
        <dbReference type="ARBA" id="ARBA00043962"/>
    </source>
</evidence>
<keyword evidence="6 9" id="KW-0378">Hydrolase</keyword>
<evidence type="ECO:0000256" key="9">
    <source>
        <dbReference type="RuleBase" id="RU361240"/>
    </source>
</evidence>
<dbReference type="SUPFAM" id="SSF53187">
    <property type="entry name" value="Zn-dependent exopeptidases"/>
    <property type="match status" value="1"/>
</dbReference>
<sequence>MIYPRLLALVFAACVLSSSSAREITTEEIKEKAALGFHLLSFAAGAEPVWKSEEETDALVSKHAHFIDVTDTYEDDLAYKAASFVKELLVVSYPPPSHQREIAPIIGNVSLSTMQGYLTKLTSFNNRYYKAPSGQEASVWIRNTVADVITQYPTSKASVSLYVHPSWLQNSIVAKIPGSVNPNGAVTILGAHMDSIGGGDLMTSRAPGADDDGTGTVNLLEAFRVLMKGEFRPATPVEFHWYALSPLAMYGLSCSYYMCRYSGEEAGLRGSGAIAADYKKNNVQVKSMLQLDMTAYVKPGTQPVIAFMPDYTNANLTEFAGRLVDTYTTAKWVISEPCGYGCSDHASWHNRDYPAILPFEGLFSNINKVIHTPGDTVNVTGFSWSHSLEYAKLAAAFAYELGA</sequence>
<dbReference type="STRING" id="686832.A0A0C3C1Z8"/>
<dbReference type="InterPro" id="IPR007484">
    <property type="entry name" value="Peptidase_M28"/>
</dbReference>
<dbReference type="OrthoDB" id="2214at2759"/>
<dbReference type="CDD" id="cd03879">
    <property type="entry name" value="M28_AAP"/>
    <property type="match status" value="1"/>
</dbReference>
<evidence type="ECO:0000256" key="6">
    <source>
        <dbReference type="ARBA" id="ARBA00022801"/>
    </source>
</evidence>
<dbReference type="HOGENOM" id="CLU_025866_0_0_1"/>
<feature type="chain" id="PRO_5005111048" description="Peptide hydrolase" evidence="9">
    <location>
        <begin position="22"/>
        <end position="403"/>
    </location>
</feature>
<accession>A0A0C3C1Z8</accession>
<keyword evidence="12" id="KW-1185">Reference proteome</keyword>
<dbReference type="PANTHER" id="PTHR12147">
    <property type="entry name" value="METALLOPEPTIDASE M28 FAMILY MEMBER"/>
    <property type="match status" value="1"/>
</dbReference>
<keyword evidence="5 9" id="KW-0732">Signal</keyword>
<evidence type="ECO:0000256" key="1">
    <source>
        <dbReference type="ARBA" id="ARBA00001947"/>
    </source>
</evidence>
<dbReference type="InterPro" id="IPR045175">
    <property type="entry name" value="M28_fam"/>
</dbReference>
<keyword evidence="7 9" id="KW-0862">Zinc</keyword>
<feature type="domain" description="Peptidase M28" evidence="10">
    <location>
        <begin position="261"/>
        <end position="395"/>
    </location>
</feature>
<evidence type="ECO:0000256" key="7">
    <source>
        <dbReference type="ARBA" id="ARBA00022833"/>
    </source>
</evidence>
<comment type="similarity">
    <text evidence="8">Belongs to the peptidase M28 family. M28E subfamily.</text>
</comment>
<dbReference type="EMBL" id="KN831791">
    <property type="protein sequence ID" value="KIM38304.1"/>
    <property type="molecule type" value="Genomic_DNA"/>
</dbReference>
<keyword evidence="4 9" id="KW-0479">Metal-binding</keyword>
<gene>
    <name evidence="11" type="ORF">M413DRAFT_244225</name>
</gene>
<evidence type="ECO:0000256" key="2">
    <source>
        <dbReference type="ARBA" id="ARBA00022438"/>
    </source>
</evidence>
<evidence type="ECO:0000256" key="3">
    <source>
        <dbReference type="ARBA" id="ARBA00022670"/>
    </source>
</evidence>
<protein>
    <recommendedName>
        <fullName evidence="9">Peptide hydrolase</fullName>
        <ecNumber evidence="9">3.4.-.-</ecNumber>
    </recommendedName>
</protein>
<dbReference type="Pfam" id="PF04389">
    <property type="entry name" value="Peptidase_M28"/>
    <property type="match status" value="2"/>
</dbReference>
<dbReference type="EC" id="3.4.-.-" evidence="9"/>
<dbReference type="PANTHER" id="PTHR12147:SF56">
    <property type="entry name" value="AMINOPEPTIDASE YDR415C-RELATED"/>
    <property type="match status" value="1"/>
</dbReference>
<evidence type="ECO:0000313" key="12">
    <source>
        <dbReference type="Proteomes" id="UP000053424"/>
    </source>
</evidence>
<evidence type="ECO:0000259" key="10">
    <source>
        <dbReference type="Pfam" id="PF04389"/>
    </source>
</evidence>
<feature type="signal peptide" evidence="9">
    <location>
        <begin position="1"/>
        <end position="21"/>
    </location>
</feature>